<dbReference type="PANTHER" id="PTHR33603">
    <property type="entry name" value="METHYLTRANSFERASE"/>
    <property type="match status" value="1"/>
</dbReference>
<dbReference type="NCBIfam" id="TIGR00246">
    <property type="entry name" value="tRNA_RlmH_YbeA"/>
    <property type="match status" value="1"/>
</dbReference>
<dbReference type="PIRSF" id="PIRSF004505">
    <property type="entry name" value="MT_bac"/>
    <property type="match status" value="1"/>
</dbReference>
<dbReference type="RefSeq" id="WP_015945532.1">
    <property type="nucleotide sequence ID" value="NZ_LK996017.1"/>
</dbReference>
<feature type="binding site" evidence="7">
    <location>
        <position position="109"/>
    </location>
    <ligand>
        <name>S-adenosyl-L-methionine</name>
        <dbReference type="ChEBI" id="CHEBI:59789"/>
    </ligand>
</feature>
<keyword evidence="2 7" id="KW-0698">rRNA processing</keyword>
<dbReference type="EMBL" id="LK996017">
    <property type="protein sequence ID" value="CDX05172.1"/>
    <property type="molecule type" value="Genomic_DNA"/>
</dbReference>
<comment type="function">
    <text evidence="7">Specifically methylates the pseudouridine at position 1915 (m3Psi1915) in 23S rRNA.</text>
</comment>
<keyword evidence="1 7" id="KW-0963">Cytoplasm</keyword>
<gene>
    <name evidence="7" type="primary">rlmH</name>
    <name evidence="8" type="ORF">DPCES_5286</name>
</gene>
<organism evidence="8">
    <name type="scientific">Desulfitobacterium hafniense</name>
    <name type="common">Desulfitobacterium frappieri</name>
    <dbReference type="NCBI Taxonomy" id="49338"/>
    <lineage>
        <taxon>Bacteria</taxon>
        <taxon>Bacillati</taxon>
        <taxon>Bacillota</taxon>
        <taxon>Clostridia</taxon>
        <taxon>Eubacteriales</taxon>
        <taxon>Desulfitobacteriaceae</taxon>
        <taxon>Desulfitobacterium</taxon>
    </lineage>
</organism>
<feature type="binding site" evidence="7">
    <location>
        <begin position="128"/>
        <end position="133"/>
    </location>
    <ligand>
        <name>S-adenosyl-L-methionine</name>
        <dbReference type="ChEBI" id="CHEBI:59789"/>
    </ligand>
</feature>
<dbReference type="Gene3D" id="3.40.1280.10">
    <property type="match status" value="1"/>
</dbReference>
<dbReference type="SUPFAM" id="SSF75217">
    <property type="entry name" value="alpha/beta knot"/>
    <property type="match status" value="1"/>
</dbReference>
<dbReference type="CDD" id="cd18081">
    <property type="entry name" value="RlmH-like"/>
    <property type="match status" value="1"/>
</dbReference>
<dbReference type="InterPro" id="IPR029028">
    <property type="entry name" value="Alpha/beta_knot_MTases"/>
</dbReference>
<name>A0A098B9Y1_DESHA</name>
<dbReference type="HAMAP" id="MF_00658">
    <property type="entry name" value="23SrRNA_methyltr_H"/>
    <property type="match status" value="1"/>
</dbReference>
<keyword evidence="3 7" id="KW-0489">Methyltransferase</keyword>
<feature type="binding site" evidence="7">
    <location>
        <position position="77"/>
    </location>
    <ligand>
        <name>S-adenosyl-L-methionine</name>
        <dbReference type="ChEBI" id="CHEBI:59789"/>
    </ligand>
</feature>
<dbReference type="GO" id="GO:0070038">
    <property type="term" value="F:rRNA (pseudouridine-N3-)-methyltransferase activity"/>
    <property type="evidence" value="ECO:0007669"/>
    <property type="project" value="UniProtKB-UniRule"/>
</dbReference>
<comment type="similarity">
    <text evidence="6 7">Belongs to the RNA methyltransferase RlmH family.</text>
</comment>
<dbReference type="Pfam" id="PF02590">
    <property type="entry name" value="SPOUT_MTase"/>
    <property type="match status" value="1"/>
</dbReference>
<evidence type="ECO:0000256" key="5">
    <source>
        <dbReference type="ARBA" id="ARBA00022691"/>
    </source>
</evidence>
<evidence type="ECO:0000256" key="3">
    <source>
        <dbReference type="ARBA" id="ARBA00022603"/>
    </source>
</evidence>
<dbReference type="GO" id="GO:0005737">
    <property type="term" value="C:cytoplasm"/>
    <property type="evidence" value="ECO:0007669"/>
    <property type="project" value="UniProtKB-SubCell"/>
</dbReference>
<evidence type="ECO:0000256" key="6">
    <source>
        <dbReference type="ARBA" id="ARBA00038303"/>
    </source>
</evidence>
<evidence type="ECO:0000256" key="7">
    <source>
        <dbReference type="HAMAP-Rule" id="MF_00658"/>
    </source>
</evidence>
<accession>A0A098B9Y1</accession>
<evidence type="ECO:0000256" key="2">
    <source>
        <dbReference type="ARBA" id="ARBA00022552"/>
    </source>
</evidence>
<dbReference type="NCBIfam" id="NF000985">
    <property type="entry name" value="PRK00103.1-3"/>
    <property type="match status" value="1"/>
</dbReference>
<keyword evidence="4 7" id="KW-0808">Transferase</keyword>
<dbReference type="PATRIC" id="fig|49338.4.peg.5692"/>
<evidence type="ECO:0000256" key="4">
    <source>
        <dbReference type="ARBA" id="ARBA00022679"/>
    </source>
</evidence>
<proteinExistence type="inferred from homology"/>
<sequence>MLQIKIVAVGKIRERFLMEGIKEYAKRLSAYIRLEMTEIADEPCPERLSAADEERVKDREGERLLKGIGPQEHVILLDLQGKEFTSPDFSEYMDELALMGKSSVTFIIGGSLGVSGEVRKRADYRWSFSRLTFPHPLMRLMLLEQIYRAMRISKGEPYHK</sequence>
<dbReference type="AlphaFoldDB" id="A0A098B9Y1"/>
<evidence type="ECO:0000256" key="1">
    <source>
        <dbReference type="ARBA" id="ARBA00022490"/>
    </source>
</evidence>
<dbReference type="SMR" id="A0A098B9Y1"/>
<comment type="subunit">
    <text evidence="7">Homodimer.</text>
</comment>
<reference evidence="8" key="1">
    <citation type="submission" date="2014-07" db="EMBL/GenBank/DDBJ databases">
        <authorList>
            <person name="Hornung V.Bastian."/>
        </authorList>
    </citation>
    <scope>NUCLEOTIDE SEQUENCE</scope>
    <source>
        <strain evidence="8">PCE-S</strain>
    </source>
</reference>
<evidence type="ECO:0000313" key="8">
    <source>
        <dbReference type="EMBL" id="CDX05172.1"/>
    </source>
</evidence>
<dbReference type="EC" id="2.1.1.177" evidence="7"/>
<comment type="catalytic activity">
    <reaction evidence="7">
        <text>pseudouridine(1915) in 23S rRNA + S-adenosyl-L-methionine = N(3)-methylpseudouridine(1915) in 23S rRNA + S-adenosyl-L-homocysteine + H(+)</text>
        <dbReference type="Rhea" id="RHEA:42752"/>
        <dbReference type="Rhea" id="RHEA-COMP:10221"/>
        <dbReference type="Rhea" id="RHEA-COMP:10222"/>
        <dbReference type="ChEBI" id="CHEBI:15378"/>
        <dbReference type="ChEBI" id="CHEBI:57856"/>
        <dbReference type="ChEBI" id="CHEBI:59789"/>
        <dbReference type="ChEBI" id="CHEBI:65314"/>
        <dbReference type="ChEBI" id="CHEBI:74486"/>
        <dbReference type="EC" id="2.1.1.177"/>
    </reaction>
</comment>
<dbReference type="InterPro" id="IPR029026">
    <property type="entry name" value="tRNA_m1G_MTases_N"/>
</dbReference>
<dbReference type="InterPro" id="IPR003742">
    <property type="entry name" value="RlmH-like"/>
</dbReference>
<dbReference type="PANTHER" id="PTHR33603:SF1">
    <property type="entry name" value="RIBOSOMAL RNA LARGE SUBUNIT METHYLTRANSFERASE H"/>
    <property type="match status" value="1"/>
</dbReference>
<comment type="subcellular location">
    <subcellularLocation>
        <location evidence="7">Cytoplasm</location>
    </subcellularLocation>
</comment>
<keyword evidence="5 7" id="KW-0949">S-adenosyl-L-methionine</keyword>
<protein>
    <recommendedName>
        <fullName evidence="7">Ribosomal RNA large subunit methyltransferase H</fullName>
        <ecNumber evidence="7">2.1.1.177</ecNumber>
    </recommendedName>
    <alternativeName>
        <fullName evidence="7">23S rRNA (pseudouridine1915-N3)-methyltransferase</fullName>
    </alternativeName>
    <alternativeName>
        <fullName evidence="7">23S rRNA m3Psi1915 methyltransferase</fullName>
    </alternativeName>
    <alternativeName>
        <fullName evidence="7">rRNA (pseudouridine-N3-)-methyltransferase RlmH</fullName>
    </alternativeName>
</protein>